<dbReference type="AlphaFoldDB" id="A0A368FG88"/>
<organism evidence="2 3">
    <name type="scientific">Ancylostoma caninum</name>
    <name type="common">Dog hookworm</name>
    <dbReference type="NCBI Taxonomy" id="29170"/>
    <lineage>
        <taxon>Eukaryota</taxon>
        <taxon>Metazoa</taxon>
        <taxon>Ecdysozoa</taxon>
        <taxon>Nematoda</taxon>
        <taxon>Chromadorea</taxon>
        <taxon>Rhabditida</taxon>
        <taxon>Rhabditina</taxon>
        <taxon>Rhabditomorpha</taxon>
        <taxon>Strongyloidea</taxon>
        <taxon>Ancylostomatidae</taxon>
        <taxon>Ancylostomatinae</taxon>
        <taxon>Ancylostoma</taxon>
    </lineage>
</organism>
<keyword evidence="3" id="KW-1185">Reference proteome</keyword>
<evidence type="ECO:0000313" key="2">
    <source>
        <dbReference type="EMBL" id="RCN30578.1"/>
    </source>
</evidence>
<dbReference type="InterPro" id="IPR008042">
    <property type="entry name" value="Retrotrans_Pao"/>
</dbReference>
<dbReference type="InterPro" id="IPR036397">
    <property type="entry name" value="RNaseH_sf"/>
</dbReference>
<dbReference type="PROSITE" id="PS50994">
    <property type="entry name" value="INTEGRASE"/>
    <property type="match status" value="1"/>
</dbReference>
<dbReference type="OrthoDB" id="8019190at2759"/>
<evidence type="ECO:0000259" key="1">
    <source>
        <dbReference type="PROSITE" id="PS50994"/>
    </source>
</evidence>
<dbReference type="STRING" id="29170.A0A368FG88"/>
<dbReference type="PANTHER" id="PTHR47331:SF1">
    <property type="entry name" value="GAG-LIKE PROTEIN"/>
    <property type="match status" value="1"/>
</dbReference>
<protein>
    <recommendedName>
        <fullName evidence="1">Integrase catalytic domain-containing protein</fullName>
    </recommendedName>
</protein>
<reference evidence="2 3" key="1">
    <citation type="submission" date="2014-10" db="EMBL/GenBank/DDBJ databases">
        <title>Draft genome of the hookworm Ancylostoma caninum.</title>
        <authorList>
            <person name="Mitreva M."/>
        </authorList>
    </citation>
    <scope>NUCLEOTIDE SEQUENCE [LARGE SCALE GENOMIC DNA]</scope>
    <source>
        <strain evidence="2 3">Baltimore</strain>
    </source>
</reference>
<evidence type="ECO:0000313" key="3">
    <source>
        <dbReference type="Proteomes" id="UP000252519"/>
    </source>
</evidence>
<dbReference type="Pfam" id="PF17921">
    <property type="entry name" value="Integrase_H2C2"/>
    <property type="match status" value="1"/>
</dbReference>
<accession>A0A368FG88</accession>
<gene>
    <name evidence="2" type="ORF">ANCCAN_23653</name>
</gene>
<feature type="domain" description="Integrase catalytic" evidence="1">
    <location>
        <begin position="393"/>
        <end position="534"/>
    </location>
</feature>
<dbReference type="GO" id="GO:0003676">
    <property type="term" value="F:nucleic acid binding"/>
    <property type="evidence" value="ECO:0007669"/>
    <property type="project" value="InterPro"/>
</dbReference>
<sequence length="534" mass="60867">MTPAKVFLQDLHKQKYAWDVELLETDKDSWKTIEANITGFRKELPRKISAVYCKVQGAPINKEQTIPRLELLSVFIGLSLAESTIEKINLKIAKINVFSDSTIALWWIHGTKRLPPTVSTLVQKIGLIRKSQFAEIVVSLYHVPTHENIADSATRGVPKDELAHHPWWCGPTWLNVPSEEWPVKKATDFCPQESTDEEDANLYSSIAAKIDPVLPTERLSSSSKLSRVVAYCTRFIRNASHQKYFKLRRTGVQTKTPSADEIIQAEALIIRHEQSIYGSEALIQNKQLNVNYDKDRILRKLGRLQNADISYDAANPIHVPKQSRLGQLIAEEQHQSLSHCGVNQLLFNIRQRYWIPQERVLCKRVLRNCAICRRFNAAPFQYLNMGPLPKERVTESPPYTYTGVDLMGPILIKGAQRDEDAKRYVVLFTCLVTRLVHLEVATDLSAKSFIFTLKRFIARRGVPQKIISDNGTTFQLAETLLSKDCDNDDDDNHTSLFLAKHKISSTTQSLDAREIGNLRELQRMHRSPSRCECV</sequence>
<name>A0A368FG88_ANCCA</name>
<dbReference type="Pfam" id="PF05380">
    <property type="entry name" value="Peptidase_A17"/>
    <property type="match status" value="1"/>
</dbReference>
<dbReference type="GO" id="GO:0015074">
    <property type="term" value="P:DNA integration"/>
    <property type="evidence" value="ECO:0007669"/>
    <property type="project" value="InterPro"/>
</dbReference>
<dbReference type="InterPro" id="IPR001584">
    <property type="entry name" value="Integrase_cat-core"/>
</dbReference>
<dbReference type="EMBL" id="JOJR01001523">
    <property type="protein sequence ID" value="RCN30578.1"/>
    <property type="molecule type" value="Genomic_DNA"/>
</dbReference>
<dbReference type="InterPro" id="IPR041588">
    <property type="entry name" value="Integrase_H2C2"/>
</dbReference>
<dbReference type="PANTHER" id="PTHR47331">
    <property type="entry name" value="PHD-TYPE DOMAIN-CONTAINING PROTEIN"/>
    <property type="match status" value="1"/>
</dbReference>
<dbReference type="Proteomes" id="UP000252519">
    <property type="component" value="Unassembled WGS sequence"/>
</dbReference>
<comment type="caution">
    <text evidence="2">The sequence shown here is derived from an EMBL/GenBank/DDBJ whole genome shotgun (WGS) entry which is preliminary data.</text>
</comment>
<dbReference type="InterPro" id="IPR012337">
    <property type="entry name" value="RNaseH-like_sf"/>
</dbReference>
<proteinExistence type="predicted"/>
<dbReference type="SUPFAM" id="SSF53098">
    <property type="entry name" value="Ribonuclease H-like"/>
    <property type="match status" value="1"/>
</dbReference>
<dbReference type="Gene3D" id="1.10.340.70">
    <property type="match status" value="1"/>
</dbReference>
<dbReference type="Gene3D" id="3.30.420.10">
    <property type="entry name" value="Ribonuclease H-like superfamily/Ribonuclease H"/>
    <property type="match status" value="1"/>
</dbReference>